<dbReference type="PROSITE" id="PS50097">
    <property type="entry name" value="BTB"/>
    <property type="match status" value="1"/>
</dbReference>
<dbReference type="InterPro" id="IPR007219">
    <property type="entry name" value="XnlR_reg_dom"/>
</dbReference>
<evidence type="ECO:0000256" key="1">
    <source>
        <dbReference type="ARBA" id="ARBA00006247"/>
    </source>
</evidence>
<dbReference type="EMBL" id="JXCE01000290">
    <property type="protein sequence ID" value="KPA38332.1"/>
    <property type="molecule type" value="Genomic_DNA"/>
</dbReference>
<evidence type="ECO:0000313" key="6">
    <source>
        <dbReference type="Proteomes" id="UP000037904"/>
    </source>
</evidence>
<dbReference type="SUPFAM" id="SSF54695">
    <property type="entry name" value="POZ domain"/>
    <property type="match status" value="1"/>
</dbReference>
<feature type="domain" description="BTB" evidence="4">
    <location>
        <begin position="1066"/>
        <end position="1126"/>
    </location>
</feature>
<dbReference type="InterPro" id="IPR010158">
    <property type="entry name" value="Amidase_Cbmase"/>
</dbReference>
<dbReference type="Pfam" id="PF01546">
    <property type="entry name" value="Peptidase_M20"/>
    <property type="match status" value="1"/>
</dbReference>
<reference evidence="5 6" key="1">
    <citation type="submission" date="2015-04" db="EMBL/GenBank/DDBJ databases">
        <title>The draft genome sequence of Fusarium langsethiae, a T-2/HT-2 mycotoxin producer.</title>
        <authorList>
            <person name="Lysoe E."/>
            <person name="Divon H.H."/>
            <person name="Terzi V."/>
            <person name="Orru L."/>
            <person name="Lamontanara A."/>
            <person name="Kolseth A.-K."/>
            <person name="Frandsen R.J."/>
            <person name="Nielsen K."/>
            <person name="Thrane U."/>
        </authorList>
    </citation>
    <scope>NUCLEOTIDE SEQUENCE [LARGE SCALE GENOMIC DNA]</scope>
    <source>
        <strain evidence="5 6">Fl201059</strain>
    </source>
</reference>
<proteinExistence type="inferred from homology"/>
<gene>
    <name evidence="5" type="ORF">FLAG1_08832</name>
</gene>
<dbReference type="SMART" id="SM00906">
    <property type="entry name" value="Fungal_trans"/>
    <property type="match status" value="1"/>
</dbReference>
<comment type="caution">
    <text evidence="5">The sequence shown here is derived from an EMBL/GenBank/DDBJ whole genome shotgun (WGS) entry which is preliminary data.</text>
</comment>
<evidence type="ECO:0000256" key="2">
    <source>
        <dbReference type="ARBA" id="ARBA00022801"/>
    </source>
</evidence>
<dbReference type="InterPro" id="IPR000210">
    <property type="entry name" value="BTB/POZ_dom"/>
</dbReference>
<dbReference type="CDD" id="cd03884">
    <property type="entry name" value="M20_bAS"/>
    <property type="match status" value="1"/>
</dbReference>
<dbReference type="InterPro" id="IPR011333">
    <property type="entry name" value="SKP1/BTB/POZ_sf"/>
</dbReference>
<dbReference type="PANTHER" id="PTHR32494:SF5">
    <property type="entry name" value="ALLANTOATE AMIDOHYDROLASE"/>
    <property type="match status" value="1"/>
</dbReference>
<protein>
    <submittedName>
        <fullName evidence="5">N-carbamoyl-l-amino acid hydrolase</fullName>
    </submittedName>
</protein>
<name>A0A0M9ERT0_FUSLA</name>
<dbReference type="Proteomes" id="UP000037904">
    <property type="component" value="Unassembled WGS sequence"/>
</dbReference>
<dbReference type="Pfam" id="PF00651">
    <property type="entry name" value="BTB"/>
    <property type="match status" value="1"/>
</dbReference>
<dbReference type="SMART" id="SM00225">
    <property type="entry name" value="BTB"/>
    <property type="match status" value="1"/>
</dbReference>
<dbReference type="SUPFAM" id="SSF55031">
    <property type="entry name" value="Bacterial exopeptidase dimerisation domain"/>
    <property type="match status" value="1"/>
</dbReference>
<dbReference type="CDD" id="cd12148">
    <property type="entry name" value="fungal_TF_MHR"/>
    <property type="match status" value="1"/>
</dbReference>
<dbReference type="Gene3D" id="3.40.630.10">
    <property type="entry name" value="Zn peptidases"/>
    <property type="match status" value="1"/>
</dbReference>
<dbReference type="InterPro" id="IPR002933">
    <property type="entry name" value="Peptidase_M20"/>
</dbReference>
<keyword evidence="2 5" id="KW-0378">Hydrolase</keyword>
<dbReference type="GO" id="GO:0016813">
    <property type="term" value="F:hydrolase activity, acting on carbon-nitrogen (but not peptide) bonds, in linear amidines"/>
    <property type="evidence" value="ECO:0007669"/>
    <property type="project" value="InterPro"/>
</dbReference>
<keyword evidence="3" id="KW-0539">Nucleus</keyword>
<evidence type="ECO:0000313" key="5">
    <source>
        <dbReference type="EMBL" id="KPA38332.1"/>
    </source>
</evidence>
<dbReference type="CDD" id="cd18186">
    <property type="entry name" value="BTB_POZ_ZBTB_KLHL-like"/>
    <property type="match status" value="1"/>
</dbReference>
<keyword evidence="6" id="KW-1185">Reference proteome</keyword>
<dbReference type="NCBIfam" id="TIGR01879">
    <property type="entry name" value="hydantase"/>
    <property type="match status" value="1"/>
</dbReference>
<comment type="similarity">
    <text evidence="1">Belongs to the peptidase M20A family.</text>
</comment>
<dbReference type="Pfam" id="PF04082">
    <property type="entry name" value="Fungal_trans"/>
    <property type="match status" value="1"/>
</dbReference>
<dbReference type="GO" id="GO:0008270">
    <property type="term" value="F:zinc ion binding"/>
    <property type="evidence" value="ECO:0007669"/>
    <property type="project" value="InterPro"/>
</dbReference>
<sequence length="1276" mass="142220">MGSLSLPPLRISETSLAASLHESCQFGAAHPWGKASTETGMARLSLDDSDKQVRDWFMSYAKSLGCKTSIDQMGNLFAIRPGKNNDLPPVMMGSHLDTQPTGGRYDGILGVISGLEVIKTLNDHHVETEGPIGVVNWTNEEGARFPKMAVASGVWAEVIPLQTAWDLQEVLASNPKSMKQELDRIGYTGDVPASYKSNPFAAHFELHIEQGPILEDEGLKIGVVQGVQAFKWFNITVRGRDSHAGTTPLYARKDPVLSATKMIVAANTIAKRFDGLATTGIFTTDPGTVNTMAHTVKFTLDVRHVQDDILAKMVQECESEFRRISHDDSEKGCEVDWELLVDSPAVEFDRSCISAVEQAVADVCSFLPQNDAGTLWRPMISGAGHDSCYTNRRCPTSMIFTPTRSGISHNPTEYCSPEDWDGRARRGIGLEGQQSPNTVFAAQTETSFEAQPYRDNGELSGDLNGEMAVSLSENRANCNAAKETQTPVGETGSGITPIADMMSQPMLSGETNINWDLAFDNDGQTFDFLANGELPALDYIDEQTPPEGLNNIAHSPNIATAASQASTNATMPAERLSMDQRADYSSSLIGFGNESDPFSLDHFPYGNNDKVDFFRVTYRRQQPQHEGPTFHFLQSQTATAVEGQKVMEKCITPLDDRKNLEALVDRETGVALVKLQVADTLNDGRLYANNCDRYFRFVFESLPILSRSQVFSDLDAFVSTASTGLLAGMYALALPFTSWDEKLCLDSAYSKPDIRQLWQVSYTSLQRELHFPRLSTIQIYILLLNHTPFDAVCVENPFVWSLASSMLAMAQSLGLNADPKGWKLPDWEIRLRRRLWWAVYIEYTWRAVTHGRCSMISDDDWNVAPSTEEDFLFDSTADVPEYAQCLSYDYFAQLCSLTEITSHIYRQFFSLRAVSRPQVLEALLGQARRPRQQLLQWLENLPVSLALKSGSTDTEADTDDAITSHRSLYVAYYTAHILILRALLRPIIDKNTALDHHAQETVLQSCRGLIQTVINTYWNGKKENRKYESKTDIICLLTPPHIIMKNQGLDQFLSSLKKYHSTGDLSDAVVTCEDQVFKIHRIVLSAHSKYFAKELNGNWKEASERKIEIKDFDPSVVEAMLCFAYSLDYSNTCGTSSMIFDAQVYQIADKYDIPALKLHSKEKFASAITAGWNMDDFPLAVGVVYSSTPQEDRGLRDLALEISGKNIDKLLGHDGFCKLLRQTADFSADLIPFLCGSTQRYKCPSCAHTFHSEYDKGSFYCPKCGASYSTWAKYKI</sequence>
<dbReference type="SUPFAM" id="SSF53187">
    <property type="entry name" value="Zn-dependent exopeptidases"/>
    <property type="match status" value="1"/>
</dbReference>
<accession>A0A0M9ERT0</accession>
<dbReference type="InterPro" id="IPR036264">
    <property type="entry name" value="Bact_exopeptidase_dim_dom"/>
</dbReference>
<organism evidence="5 6">
    <name type="scientific">Fusarium langsethiae</name>
    <dbReference type="NCBI Taxonomy" id="179993"/>
    <lineage>
        <taxon>Eukaryota</taxon>
        <taxon>Fungi</taxon>
        <taxon>Dikarya</taxon>
        <taxon>Ascomycota</taxon>
        <taxon>Pezizomycotina</taxon>
        <taxon>Sordariomycetes</taxon>
        <taxon>Hypocreomycetidae</taxon>
        <taxon>Hypocreales</taxon>
        <taxon>Nectriaceae</taxon>
        <taxon>Fusarium</taxon>
    </lineage>
</organism>
<dbReference type="GO" id="GO:0003677">
    <property type="term" value="F:DNA binding"/>
    <property type="evidence" value="ECO:0007669"/>
    <property type="project" value="InterPro"/>
</dbReference>
<dbReference type="PANTHER" id="PTHR32494">
    <property type="entry name" value="ALLANTOATE DEIMINASE-RELATED"/>
    <property type="match status" value="1"/>
</dbReference>
<dbReference type="AlphaFoldDB" id="A0A0M9ERT0"/>
<evidence type="ECO:0000259" key="4">
    <source>
        <dbReference type="PROSITE" id="PS50097"/>
    </source>
</evidence>
<evidence type="ECO:0000256" key="3">
    <source>
        <dbReference type="ARBA" id="ARBA00023242"/>
    </source>
</evidence>
<dbReference type="Gene3D" id="3.30.70.360">
    <property type="match status" value="1"/>
</dbReference>
<dbReference type="GO" id="GO:0006351">
    <property type="term" value="P:DNA-templated transcription"/>
    <property type="evidence" value="ECO:0007669"/>
    <property type="project" value="InterPro"/>
</dbReference>
<dbReference type="Gene3D" id="3.30.710.10">
    <property type="entry name" value="Potassium Channel Kv1.1, Chain A"/>
    <property type="match status" value="1"/>
</dbReference>